<sequence>MKIVVMGVAGCGKTTLGVAAAQELEAVFIDADDLHPQDNIDHMSAGKPLTDEMRWPWLDACGEALRSHDRIVLGCSALRRSYRDHLRNYVPDFRLVYPRVTEETIRDRFKRRTGHFMPERLISSQFRTLEPPTIDENPILMPASLPVQRAARLVASIVLAK</sequence>
<evidence type="ECO:0000256" key="6">
    <source>
        <dbReference type="ARBA" id="ARBA00022777"/>
    </source>
</evidence>
<dbReference type="InterPro" id="IPR006001">
    <property type="entry name" value="Therm_gnt_kin"/>
</dbReference>
<keyword evidence="6 9" id="KW-0418">Kinase</keyword>
<keyword evidence="5 9" id="KW-0547">Nucleotide-binding</keyword>
<dbReference type="OrthoDB" id="9795716at2"/>
<gene>
    <name evidence="10" type="primary">gntK</name>
    <name evidence="10" type="ORF">PSJ8397_01424</name>
</gene>
<dbReference type="GO" id="GO:0005524">
    <property type="term" value="F:ATP binding"/>
    <property type="evidence" value="ECO:0007669"/>
    <property type="project" value="UniProtKB-KW"/>
</dbReference>
<comment type="catalytic activity">
    <reaction evidence="8 9">
        <text>D-gluconate + ATP = 6-phospho-D-gluconate + ADP + H(+)</text>
        <dbReference type="Rhea" id="RHEA:19433"/>
        <dbReference type="ChEBI" id="CHEBI:15378"/>
        <dbReference type="ChEBI" id="CHEBI:18391"/>
        <dbReference type="ChEBI" id="CHEBI:30616"/>
        <dbReference type="ChEBI" id="CHEBI:58759"/>
        <dbReference type="ChEBI" id="CHEBI:456216"/>
        <dbReference type="EC" id="2.7.1.12"/>
    </reaction>
</comment>
<evidence type="ECO:0000256" key="9">
    <source>
        <dbReference type="RuleBase" id="RU363066"/>
    </source>
</evidence>
<keyword evidence="4 9" id="KW-0808">Transferase</keyword>
<name>A0A1Y5S2H0_9RHOB</name>
<dbReference type="GO" id="GO:0005737">
    <property type="term" value="C:cytoplasm"/>
    <property type="evidence" value="ECO:0007669"/>
    <property type="project" value="TreeGrafter"/>
</dbReference>
<dbReference type="Gene3D" id="3.40.50.300">
    <property type="entry name" value="P-loop containing nucleotide triphosphate hydrolases"/>
    <property type="match status" value="1"/>
</dbReference>
<evidence type="ECO:0000256" key="1">
    <source>
        <dbReference type="ARBA" id="ARBA00004761"/>
    </source>
</evidence>
<evidence type="ECO:0000256" key="7">
    <source>
        <dbReference type="ARBA" id="ARBA00022840"/>
    </source>
</evidence>
<protein>
    <recommendedName>
        <fullName evidence="3 9">Gluconokinase</fullName>
        <ecNumber evidence="3 9">2.7.1.12</ecNumber>
    </recommendedName>
</protein>
<dbReference type="PANTHER" id="PTHR43442:SF3">
    <property type="entry name" value="GLUCONOKINASE-RELATED"/>
    <property type="match status" value="1"/>
</dbReference>
<dbReference type="EC" id="2.7.1.12" evidence="3 9"/>
<dbReference type="GO" id="GO:0005975">
    <property type="term" value="P:carbohydrate metabolic process"/>
    <property type="evidence" value="ECO:0007669"/>
    <property type="project" value="InterPro"/>
</dbReference>
<dbReference type="NCBIfam" id="TIGR01313">
    <property type="entry name" value="therm_gnt_kin"/>
    <property type="match status" value="1"/>
</dbReference>
<evidence type="ECO:0000313" key="10">
    <source>
        <dbReference type="EMBL" id="SLN31065.1"/>
    </source>
</evidence>
<evidence type="ECO:0000256" key="3">
    <source>
        <dbReference type="ARBA" id="ARBA00012054"/>
    </source>
</evidence>
<keyword evidence="7 9" id="KW-0067">ATP-binding</keyword>
<evidence type="ECO:0000313" key="11">
    <source>
        <dbReference type="Proteomes" id="UP000193623"/>
    </source>
</evidence>
<dbReference type="SUPFAM" id="SSF52540">
    <property type="entry name" value="P-loop containing nucleoside triphosphate hydrolases"/>
    <property type="match status" value="1"/>
</dbReference>
<evidence type="ECO:0000256" key="5">
    <source>
        <dbReference type="ARBA" id="ARBA00022741"/>
    </source>
</evidence>
<reference evidence="10 11" key="1">
    <citation type="submission" date="2017-03" db="EMBL/GenBank/DDBJ databases">
        <authorList>
            <person name="Afonso C.L."/>
            <person name="Miller P.J."/>
            <person name="Scott M.A."/>
            <person name="Spackman E."/>
            <person name="Goraichik I."/>
            <person name="Dimitrov K.M."/>
            <person name="Suarez D.L."/>
            <person name="Swayne D.E."/>
        </authorList>
    </citation>
    <scope>NUCLEOTIDE SEQUENCE [LARGE SCALE GENOMIC DNA]</scope>
    <source>
        <strain evidence="10 11">CECT 8397</strain>
    </source>
</reference>
<comment type="similarity">
    <text evidence="2 9">Belongs to the gluconokinase GntK/GntV family.</text>
</comment>
<dbReference type="GO" id="GO:0046316">
    <property type="term" value="F:gluconokinase activity"/>
    <property type="evidence" value="ECO:0007669"/>
    <property type="project" value="UniProtKB-EC"/>
</dbReference>
<dbReference type="Proteomes" id="UP000193623">
    <property type="component" value="Unassembled WGS sequence"/>
</dbReference>
<dbReference type="Pfam" id="PF13671">
    <property type="entry name" value="AAA_33"/>
    <property type="match status" value="1"/>
</dbReference>
<dbReference type="CDD" id="cd02021">
    <property type="entry name" value="GntK"/>
    <property type="match status" value="1"/>
</dbReference>
<evidence type="ECO:0000256" key="8">
    <source>
        <dbReference type="ARBA" id="ARBA00048090"/>
    </source>
</evidence>
<dbReference type="EMBL" id="FWFT01000002">
    <property type="protein sequence ID" value="SLN31065.1"/>
    <property type="molecule type" value="Genomic_DNA"/>
</dbReference>
<dbReference type="AlphaFoldDB" id="A0A1Y5S2H0"/>
<accession>A0A1Y5S2H0</accession>
<dbReference type="PANTHER" id="PTHR43442">
    <property type="entry name" value="GLUCONOKINASE-RELATED"/>
    <property type="match status" value="1"/>
</dbReference>
<dbReference type="InterPro" id="IPR027417">
    <property type="entry name" value="P-loop_NTPase"/>
</dbReference>
<evidence type="ECO:0000256" key="2">
    <source>
        <dbReference type="ARBA" id="ARBA00008420"/>
    </source>
</evidence>
<evidence type="ECO:0000256" key="4">
    <source>
        <dbReference type="ARBA" id="ARBA00022679"/>
    </source>
</evidence>
<keyword evidence="11" id="KW-1185">Reference proteome</keyword>
<comment type="pathway">
    <text evidence="1">Carbohydrate acid metabolism.</text>
</comment>
<dbReference type="RefSeq" id="WP_143515392.1">
    <property type="nucleotide sequence ID" value="NZ_FWFT01000002.1"/>
</dbReference>
<organism evidence="10 11">
    <name type="scientific">Pseudooctadecabacter jejudonensis</name>
    <dbReference type="NCBI Taxonomy" id="1391910"/>
    <lineage>
        <taxon>Bacteria</taxon>
        <taxon>Pseudomonadati</taxon>
        <taxon>Pseudomonadota</taxon>
        <taxon>Alphaproteobacteria</taxon>
        <taxon>Rhodobacterales</taxon>
        <taxon>Paracoccaceae</taxon>
        <taxon>Pseudooctadecabacter</taxon>
    </lineage>
</organism>
<proteinExistence type="inferred from homology"/>